<dbReference type="EMBL" id="AWSJ01000271">
    <property type="protein sequence ID" value="ERI07479.1"/>
    <property type="molecule type" value="Genomic_DNA"/>
</dbReference>
<reference evidence="2 3" key="1">
    <citation type="submission" date="2013-08" db="EMBL/GenBank/DDBJ databases">
        <authorList>
            <person name="Weinstock G."/>
            <person name="Sodergren E."/>
            <person name="Wylie T."/>
            <person name="Fulton L."/>
            <person name="Fulton R."/>
            <person name="Fronick C."/>
            <person name="O'Laughlin M."/>
            <person name="Godfrey J."/>
            <person name="Miner T."/>
            <person name="Herter B."/>
            <person name="Appelbaum E."/>
            <person name="Cordes M."/>
            <person name="Lek S."/>
            <person name="Wollam A."/>
            <person name="Pepin K.H."/>
            <person name="Palsikar V.B."/>
            <person name="Mitreva M."/>
            <person name="Wilson R.K."/>
        </authorList>
    </citation>
    <scope>NUCLEOTIDE SEQUENCE [LARGE SCALE GENOMIC DNA]</scope>
    <source>
        <strain evidence="2 3">ATCC 12856</strain>
    </source>
</reference>
<name>U1WFY5_ANEAE</name>
<dbReference type="HOGENOM" id="CLU_3303875_0_0_9"/>
<evidence type="ECO:0000313" key="2">
    <source>
        <dbReference type="EMBL" id="ERI07479.1"/>
    </source>
</evidence>
<accession>U1WFY5</accession>
<feature type="transmembrane region" description="Helical" evidence="1">
    <location>
        <begin position="14"/>
        <end position="38"/>
    </location>
</feature>
<evidence type="ECO:0000256" key="1">
    <source>
        <dbReference type="SAM" id="Phobius"/>
    </source>
</evidence>
<proteinExistence type="predicted"/>
<dbReference type="AlphaFoldDB" id="U1WFY5"/>
<dbReference type="Proteomes" id="UP000016511">
    <property type="component" value="Unassembled WGS sequence"/>
</dbReference>
<keyword evidence="1" id="KW-1133">Transmembrane helix</keyword>
<organism evidence="2 3">
    <name type="scientific">Aneurinibacillus aneurinilyticus ATCC 12856</name>
    <dbReference type="NCBI Taxonomy" id="649747"/>
    <lineage>
        <taxon>Bacteria</taxon>
        <taxon>Bacillati</taxon>
        <taxon>Bacillota</taxon>
        <taxon>Bacilli</taxon>
        <taxon>Bacillales</taxon>
        <taxon>Paenibacillaceae</taxon>
        <taxon>Aneurinibacillus group</taxon>
        <taxon>Aneurinibacillus</taxon>
    </lineage>
</organism>
<protein>
    <submittedName>
        <fullName evidence="2">Uncharacterized protein</fullName>
    </submittedName>
</protein>
<keyword evidence="1" id="KW-0472">Membrane</keyword>
<dbReference type="STRING" id="649747.HMPREF0083_04423"/>
<keyword evidence="1" id="KW-0812">Transmembrane</keyword>
<gene>
    <name evidence="2" type="ORF">HMPREF0083_04423</name>
</gene>
<evidence type="ECO:0000313" key="3">
    <source>
        <dbReference type="Proteomes" id="UP000016511"/>
    </source>
</evidence>
<keyword evidence="3" id="KW-1185">Reference proteome</keyword>
<comment type="caution">
    <text evidence="2">The sequence shown here is derived from an EMBL/GenBank/DDBJ whole genome shotgun (WGS) entry which is preliminary data.</text>
</comment>
<sequence length="39" mass="4779">MTDISGLFLMKGRIHLIFIFLLYDLCQNFFCEMFIYCFM</sequence>